<accession>A0A0F4LVK3</accession>
<comment type="pathway">
    <text evidence="7">Cell wall biogenesis; peptidoglycan biosynthesis.</text>
</comment>
<dbReference type="HAMAP" id="MF_00258">
    <property type="entry name" value="Glu_racemase"/>
    <property type="match status" value="1"/>
</dbReference>
<dbReference type="FunFam" id="3.40.50.1860:FF:000001">
    <property type="entry name" value="Glutamate racemase"/>
    <property type="match status" value="1"/>
</dbReference>
<feature type="binding site" evidence="7">
    <location>
        <begin position="42"/>
        <end position="43"/>
    </location>
    <ligand>
        <name>substrate</name>
    </ligand>
</feature>
<dbReference type="UniPathway" id="UPA00219"/>
<sequence length="270" mass="29279">MQERPIGFLDSGVGGLTVIKAAVKLLPYENMVFIGDQAHLPYGNKTAAQIIKYVRAAVDFLQTKEVKAIVFACNTATAYALPVLQAEVDLPLLGVVESGARAALAQTQNQKIAVLATQATVQTDIYSKLLHQLNPTVAVHSWAMPDFVPIVENNQAQTPQTQSLVDRCLAPVRAWDMDTIILGCTHYPILAPAIQASVGPQVHLVDAGAATAVTLKQFLNQQQLAIKQPQQPKYEFYTTGDPQAFDQVAQQWLPELMIPAQAVNLDEGAI</sequence>
<organism evidence="8 9">
    <name type="scientific">Bombilactobacillus mellifer</name>
    <dbReference type="NCBI Taxonomy" id="1218492"/>
    <lineage>
        <taxon>Bacteria</taxon>
        <taxon>Bacillati</taxon>
        <taxon>Bacillota</taxon>
        <taxon>Bacilli</taxon>
        <taxon>Lactobacillales</taxon>
        <taxon>Lactobacillaceae</taxon>
        <taxon>Bombilactobacillus</taxon>
    </lineage>
</organism>
<dbReference type="GO" id="GO:0008881">
    <property type="term" value="F:glutamate racemase activity"/>
    <property type="evidence" value="ECO:0007669"/>
    <property type="project" value="UniProtKB-UniRule"/>
</dbReference>
<evidence type="ECO:0000256" key="2">
    <source>
        <dbReference type="ARBA" id="ARBA00013090"/>
    </source>
</evidence>
<feature type="active site" description="Proton donor/acceptor" evidence="7">
    <location>
        <position position="73"/>
    </location>
</feature>
<keyword evidence="5 7" id="KW-0413">Isomerase</keyword>
<keyword evidence="3 7" id="KW-0133">Cell shape</keyword>
<dbReference type="PANTHER" id="PTHR21198">
    <property type="entry name" value="GLUTAMATE RACEMASE"/>
    <property type="match status" value="1"/>
</dbReference>
<feature type="binding site" evidence="7">
    <location>
        <begin position="185"/>
        <end position="186"/>
    </location>
    <ligand>
        <name>substrate</name>
    </ligand>
</feature>
<feature type="binding site" evidence="7">
    <location>
        <begin position="10"/>
        <end position="11"/>
    </location>
    <ligand>
        <name>substrate</name>
    </ligand>
</feature>
<dbReference type="GO" id="GO:0008360">
    <property type="term" value="P:regulation of cell shape"/>
    <property type="evidence" value="ECO:0007669"/>
    <property type="project" value="UniProtKB-KW"/>
</dbReference>
<dbReference type="OrthoDB" id="9801055at2"/>
<dbReference type="GO" id="GO:0071555">
    <property type="term" value="P:cell wall organization"/>
    <property type="evidence" value="ECO:0007669"/>
    <property type="project" value="UniProtKB-KW"/>
</dbReference>
<dbReference type="PANTHER" id="PTHR21198:SF2">
    <property type="entry name" value="GLUTAMATE RACEMASE"/>
    <property type="match status" value="1"/>
</dbReference>
<dbReference type="Proteomes" id="UP000033558">
    <property type="component" value="Unassembled WGS sequence"/>
</dbReference>
<dbReference type="AlphaFoldDB" id="A0A0F4LVK3"/>
<evidence type="ECO:0000256" key="6">
    <source>
        <dbReference type="ARBA" id="ARBA00023316"/>
    </source>
</evidence>
<reference evidence="8 9" key="1">
    <citation type="submission" date="2015-01" db="EMBL/GenBank/DDBJ databases">
        <title>Comparative genomics of the lactic acid bacteria isolated from the honey bee gut.</title>
        <authorList>
            <person name="Ellegaard K.M."/>
            <person name="Tamarit D."/>
            <person name="Javelind E."/>
            <person name="Olofsson T."/>
            <person name="Andersson S.G."/>
            <person name="Vasquez A."/>
        </authorList>
    </citation>
    <scope>NUCLEOTIDE SEQUENCE [LARGE SCALE GENOMIC DNA]</scope>
    <source>
        <strain evidence="8 9">Bin4</strain>
    </source>
</reference>
<keyword evidence="6 7" id="KW-0961">Cell wall biogenesis/degradation</keyword>
<evidence type="ECO:0000313" key="9">
    <source>
        <dbReference type="Proteomes" id="UP000033558"/>
    </source>
</evidence>
<evidence type="ECO:0000256" key="4">
    <source>
        <dbReference type="ARBA" id="ARBA00022984"/>
    </source>
</evidence>
<comment type="similarity">
    <text evidence="7">Belongs to the aspartate/glutamate racemases family.</text>
</comment>
<dbReference type="InterPro" id="IPR001920">
    <property type="entry name" value="Asp/Glu_race"/>
</dbReference>
<protein>
    <recommendedName>
        <fullName evidence="2 7">Glutamate racemase</fullName>
        <ecNumber evidence="2 7">5.1.1.3</ecNumber>
    </recommendedName>
</protein>
<dbReference type="SUPFAM" id="SSF53681">
    <property type="entry name" value="Aspartate/glutamate racemase"/>
    <property type="match status" value="2"/>
</dbReference>
<dbReference type="InterPro" id="IPR015942">
    <property type="entry name" value="Asp/Glu/hydantoin_racemase"/>
</dbReference>
<dbReference type="Pfam" id="PF01177">
    <property type="entry name" value="Asp_Glu_race"/>
    <property type="match status" value="1"/>
</dbReference>
<feature type="active site" description="Proton donor/acceptor" evidence="7">
    <location>
        <position position="184"/>
    </location>
</feature>
<evidence type="ECO:0000256" key="1">
    <source>
        <dbReference type="ARBA" id="ARBA00001602"/>
    </source>
</evidence>
<comment type="catalytic activity">
    <reaction evidence="1 7">
        <text>L-glutamate = D-glutamate</text>
        <dbReference type="Rhea" id="RHEA:12813"/>
        <dbReference type="ChEBI" id="CHEBI:29985"/>
        <dbReference type="ChEBI" id="CHEBI:29986"/>
        <dbReference type="EC" id="5.1.1.3"/>
    </reaction>
</comment>
<evidence type="ECO:0000256" key="7">
    <source>
        <dbReference type="HAMAP-Rule" id="MF_00258"/>
    </source>
</evidence>
<name>A0A0F4LVK3_9LACO</name>
<dbReference type="PROSITE" id="PS00924">
    <property type="entry name" value="ASP_GLU_RACEMASE_2"/>
    <property type="match status" value="1"/>
</dbReference>
<dbReference type="NCBIfam" id="TIGR00067">
    <property type="entry name" value="glut_race"/>
    <property type="match status" value="1"/>
</dbReference>
<dbReference type="STRING" id="1218492.JG30_04290"/>
<evidence type="ECO:0000313" key="8">
    <source>
        <dbReference type="EMBL" id="KJY62640.1"/>
    </source>
</evidence>
<dbReference type="InterPro" id="IPR033134">
    <property type="entry name" value="Asp/Glu_racemase_AS_2"/>
</dbReference>
<evidence type="ECO:0000256" key="5">
    <source>
        <dbReference type="ARBA" id="ARBA00023235"/>
    </source>
</evidence>
<keyword evidence="9" id="KW-1185">Reference proteome</keyword>
<proteinExistence type="inferred from homology"/>
<keyword evidence="4 7" id="KW-0573">Peptidoglycan synthesis</keyword>
<dbReference type="InterPro" id="IPR004391">
    <property type="entry name" value="Glu_race"/>
</dbReference>
<dbReference type="PATRIC" id="fig|1218492.5.peg.552"/>
<gene>
    <name evidence="7" type="primary">murI</name>
    <name evidence="8" type="ORF">JG30_04290</name>
</gene>
<dbReference type="EMBL" id="JXJQ01000005">
    <property type="protein sequence ID" value="KJY62640.1"/>
    <property type="molecule type" value="Genomic_DNA"/>
</dbReference>
<dbReference type="EC" id="5.1.1.3" evidence="2 7"/>
<comment type="caution">
    <text evidence="8">The sequence shown here is derived from an EMBL/GenBank/DDBJ whole genome shotgun (WGS) entry which is preliminary data.</text>
</comment>
<dbReference type="RefSeq" id="WP_046315810.1">
    <property type="nucleotide sequence ID" value="NZ_JAMBKR010000002.1"/>
</dbReference>
<dbReference type="GO" id="GO:0009252">
    <property type="term" value="P:peptidoglycan biosynthetic process"/>
    <property type="evidence" value="ECO:0007669"/>
    <property type="project" value="UniProtKB-UniRule"/>
</dbReference>
<comment type="function">
    <text evidence="7">Provides the (R)-glutamate required for cell wall biosynthesis.</text>
</comment>
<dbReference type="HOGENOM" id="CLU_052344_0_2_9"/>
<feature type="binding site" evidence="7">
    <location>
        <begin position="74"/>
        <end position="75"/>
    </location>
    <ligand>
        <name>substrate</name>
    </ligand>
</feature>
<dbReference type="Gene3D" id="3.40.50.1860">
    <property type="match status" value="2"/>
</dbReference>
<evidence type="ECO:0000256" key="3">
    <source>
        <dbReference type="ARBA" id="ARBA00022960"/>
    </source>
</evidence>